<evidence type="ECO:0000259" key="4">
    <source>
        <dbReference type="Pfam" id="PF00496"/>
    </source>
</evidence>
<dbReference type="SUPFAM" id="SSF53850">
    <property type="entry name" value="Periplasmic binding protein-like II"/>
    <property type="match status" value="1"/>
</dbReference>
<dbReference type="GO" id="GO:0030288">
    <property type="term" value="C:outer membrane-bounded periplasmic space"/>
    <property type="evidence" value="ECO:0007669"/>
    <property type="project" value="UniProtKB-ARBA"/>
</dbReference>
<dbReference type="Gene3D" id="3.10.105.10">
    <property type="entry name" value="Dipeptide-binding Protein, Domain 3"/>
    <property type="match status" value="1"/>
</dbReference>
<keyword evidence="3" id="KW-0732">Signal</keyword>
<sequence length="494" mass="54749" precursor="true">MKPHSFFLSACLLGASALPVLAEDLALAVSTNVTTLDPRMSSTVQTNLSVASHIYTPLVIRTPDLSLAPAAAESWEAVDDTTWRFKLREDITFSDGSPLNAEVVKWNIESMLDESDPKHNAPWFKPIESVEVTGPFELEIHTKAPYPALLDQMSMFFLMSPGWTEDHDSANDAMGSGPYELVSYTSGDAVVLKARDDYWGTAPEFDTVTIKSIPESATRVAGLLAGELDLVFDIPPTEISRINDSGKGTAGALSSMRSMFVKINTLKEPMGDVRLRQALNYAIDKEAIIDAFFEGYGEVSNCQVLRDGYFGYNEDLKPYAYDPEKARALVAETGLDTPIPVEFEVPVGRYLLASEIAQAVEMQLEAVGFDVTLKEMSFPSYIEKYIRANDLGQLSYLGQAWPTLDADGLLSLFEAGAIYAYWDDQPFKEALEKARQTVDPAERKEIYAGATERMCEQAPVAFMFNQPVVYAMSDRVDWTLRGDDWVRAIDVHLK</sequence>
<dbReference type="Proteomes" id="UP000187059">
    <property type="component" value="Chromosome"/>
</dbReference>
<comment type="subcellular location">
    <subcellularLocation>
        <location evidence="1">Periplasm</location>
    </subcellularLocation>
</comment>
<dbReference type="STRING" id="1250539.Ga0080574_TMP2582"/>
<name>A0A1P8UU98_9RHOB</name>
<dbReference type="AlphaFoldDB" id="A0A1P8UU98"/>
<organism evidence="5 6">
    <name type="scientific">Salipiger abyssi</name>
    <dbReference type="NCBI Taxonomy" id="1250539"/>
    <lineage>
        <taxon>Bacteria</taxon>
        <taxon>Pseudomonadati</taxon>
        <taxon>Pseudomonadota</taxon>
        <taxon>Alphaproteobacteria</taxon>
        <taxon>Rhodobacterales</taxon>
        <taxon>Roseobacteraceae</taxon>
        <taxon>Salipiger</taxon>
    </lineage>
</organism>
<comment type="similarity">
    <text evidence="2">Belongs to the bacterial solute-binding protein 5 family.</text>
</comment>
<dbReference type="InterPro" id="IPR000914">
    <property type="entry name" value="SBP_5_dom"/>
</dbReference>
<keyword evidence="6" id="KW-1185">Reference proteome</keyword>
<dbReference type="EMBL" id="CP015093">
    <property type="protein sequence ID" value="APZ52916.1"/>
    <property type="molecule type" value="Genomic_DNA"/>
</dbReference>
<dbReference type="Gene3D" id="3.90.76.10">
    <property type="entry name" value="Dipeptide-binding Protein, Domain 1"/>
    <property type="match status" value="1"/>
</dbReference>
<evidence type="ECO:0000256" key="2">
    <source>
        <dbReference type="ARBA" id="ARBA00005695"/>
    </source>
</evidence>
<reference evidence="5 6" key="1">
    <citation type="submission" date="2016-04" db="EMBL/GenBank/DDBJ databases">
        <title>Deep-sea bacteria in the southern Pacific.</title>
        <authorList>
            <person name="Tang K."/>
        </authorList>
    </citation>
    <scope>NUCLEOTIDE SEQUENCE [LARGE SCALE GENOMIC DNA]</scope>
    <source>
        <strain evidence="5 6">JLT2014</strain>
    </source>
</reference>
<dbReference type="InterPro" id="IPR039424">
    <property type="entry name" value="SBP_5"/>
</dbReference>
<feature type="signal peptide" evidence="3">
    <location>
        <begin position="1"/>
        <end position="22"/>
    </location>
</feature>
<dbReference type="PANTHER" id="PTHR30290">
    <property type="entry name" value="PERIPLASMIC BINDING COMPONENT OF ABC TRANSPORTER"/>
    <property type="match status" value="1"/>
</dbReference>
<proteinExistence type="inferred from homology"/>
<evidence type="ECO:0000313" key="5">
    <source>
        <dbReference type="EMBL" id="APZ52916.1"/>
    </source>
</evidence>
<dbReference type="GO" id="GO:0015833">
    <property type="term" value="P:peptide transport"/>
    <property type="evidence" value="ECO:0007669"/>
    <property type="project" value="TreeGrafter"/>
</dbReference>
<evidence type="ECO:0000256" key="3">
    <source>
        <dbReference type="SAM" id="SignalP"/>
    </source>
</evidence>
<dbReference type="Gene3D" id="3.40.190.10">
    <property type="entry name" value="Periplasmic binding protein-like II"/>
    <property type="match status" value="1"/>
</dbReference>
<evidence type="ECO:0000313" key="6">
    <source>
        <dbReference type="Proteomes" id="UP000187059"/>
    </source>
</evidence>
<dbReference type="InterPro" id="IPR030678">
    <property type="entry name" value="Peptide/Ni-bd"/>
</dbReference>
<dbReference type="PIRSF" id="PIRSF002741">
    <property type="entry name" value="MppA"/>
    <property type="match status" value="1"/>
</dbReference>
<dbReference type="GO" id="GO:0043190">
    <property type="term" value="C:ATP-binding cassette (ABC) transporter complex"/>
    <property type="evidence" value="ECO:0007669"/>
    <property type="project" value="InterPro"/>
</dbReference>
<dbReference type="RefSeq" id="WP_076699813.1">
    <property type="nucleotide sequence ID" value="NZ_CP015093.1"/>
</dbReference>
<feature type="domain" description="Solute-binding protein family 5" evidence="4">
    <location>
        <begin position="67"/>
        <end position="413"/>
    </location>
</feature>
<dbReference type="OrthoDB" id="9803988at2"/>
<dbReference type="Pfam" id="PF00496">
    <property type="entry name" value="SBP_bac_5"/>
    <property type="match status" value="1"/>
</dbReference>
<evidence type="ECO:0000256" key="1">
    <source>
        <dbReference type="ARBA" id="ARBA00004418"/>
    </source>
</evidence>
<accession>A0A1P8UU98</accession>
<dbReference type="GO" id="GO:1904680">
    <property type="term" value="F:peptide transmembrane transporter activity"/>
    <property type="evidence" value="ECO:0007669"/>
    <property type="project" value="TreeGrafter"/>
</dbReference>
<protein>
    <submittedName>
        <fullName evidence="5">Peptide/nickel transport system substrate-binding protein</fullName>
    </submittedName>
</protein>
<feature type="chain" id="PRO_5012659125" evidence="3">
    <location>
        <begin position="23"/>
        <end position="494"/>
    </location>
</feature>
<gene>
    <name evidence="5" type="ORF">Ga0080574_TMP2582</name>
</gene>
<dbReference type="KEGG" id="paby:Ga0080574_TMP2582"/>